<dbReference type="Pfam" id="PF03734">
    <property type="entry name" value="YkuD"/>
    <property type="match status" value="1"/>
</dbReference>
<dbReference type="EMBL" id="JACLAW010000023">
    <property type="protein sequence ID" value="MBC2667510.1"/>
    <property type="molecule type" value="Genomic_DNA"/>
</dbReference>
<comment type="caution">
    <text evidence="9">The sequence shown here is derived from an EMBL/GenBank/DDBJ whole genome shotgun (WGS) entry which is preliminary data.</text>
</comment>
<dbReference type="PANTHER" id="PTHR30582:SF2">
    <property type="entry name" value="L,D-TRANSPEPTIDASE YCIB-RELATED"/>
    <property type="match status" value="1"/>
</dbReference>
<dbReference type="InterPro" id="IPR038063">
    <property type="entry name" value="Transpep_catalytic_dom"/>
</dbReference>
<dbReference type="GO" id="GO:0016740">
    <property type="term" value="F:transferase activity"/>
    <property type="evidence" value="ECO:0007669"/>
    <property type="project" value="UniProtKB-KW"/>
</dbReference>
<gene>
    <name evidence="9" type="ORF">H7F51_18480</name>
</gene>
<evidence type="ECO:0000256" key="1">
    <source>
        <dbReference type="ARBA" id="ARBA00004752"/>
    </source>
</evidence>
<dbReference type="GO" id="GO:0071972">
    <property type="term" value="F:peptidoglycan L,D-transpeptidase activity"/>
    <property type="evidence" value="ECO:0007669"/>
    <property type="project" value="TreeGrafter"/>
</dbReference>
<protein>
    <submittedName>
        <fullName evidence="9">L,D-transpeptidase family protein</fullName>
    </submittedName>
</protein>
<name>A0A7X1FV25_9SPHN</name>
<feature type="active site" description="Proton donor/acceptor" evidence="7">
    <location>
        <position position="173"/>
    </location>
</feature>
<comment type="pathway">
    <text evidence="1 7">Cell wall biogenesis; peptidoglycan biosynthesis.</text>
</comment>
<accession>A0A7X1FV25</accession>
<dbReference type="GO" id="GO:0005576">
    <property type="term" value="C:extracellular region"/>
    <property type="evidence" value="ECO:0007669"/>
    <property type="project" value="TreeGrafter"/>
</dbReference>
<dbReference type="InterPro" id="IPR005490">
    <property type="entry name" value="LD_TPept_cat_dom"/>
</dbReference>
<evidence type="ECO:0000256" key="5">
    <source>
        <dbReference type="ARBA" id="ARBA00022984"/>
    </source>
</evidence>
<comment type="similarity">
    <text evidence="2">Belongs to the YkuD family.</text>
</comment>
<keyword evidence="6 7" id="KW-0961">Cell wall biogenesis/degradation</keyword>
<evidence type="ECO:0000313" key="10">
    <source>
        <dbReference type="Proteomes" id="UP000566813"/>
    </source>
</evidence>
<feature type="active site" description="Nucleophile" evidence="7">
    <location>
        <position position="186"/>
    </location>
</feature>
<keyword evidence="3" id="KW-0808">Transferase</keyword>
<feature type="domain" description="L,D-TPase catalytic" evidence="8">
    <location>
        <begin position="101"/>
        <end position="210"/>
    </location>
</feature>
<keyword evidence="4 7" id="KW-0133">Cell shape</keyword>
<dbReference type="RefSeq" id="WP_185665804.1">
    <property type="nucleotide sequence ID" value="NZ_JACLAW010000023.1"/>
</dbReference>
<evidence type="ECO:0000259" key="8">
    <source>
        <dbReference type="PROSITE" id="PS52029"/>
    </source>
</evidence>
<evidence type="ECO:0000313" key="9">
    <source>
        <dbReference type="EMBL" id="MBC2667510.1"/>
    </source>
</evidence>
<dbReference type="UniPathway" id="UPA00219"/>
<evidence type="ECO:0000256" key="7">
    <source>
        <dbReference type="PROSITE-ProRule" id="PRU01373"/>
    </source>
</evidence>
<reference evidence="9 10" key="1">
    <citation type="submission" date="2020-08" db="EMBL/GenBank/DDBJ databases">
        <title>The genome sequence of type strain Novosphingobium flavum NBRC 111647.</title>
        <authorList>
            <person name="Liu Y."/>
        </authorList>
    </citation>
    <scope>NUCLEOTIDE SEQUENCE [LARGE SCALE GENOMIC DNA]</scope>
    <source>
        <strain evidence="9 10">NBRC 111647</strain>
    </source>
</reference>
<dbReference type="GO" id="GO:0008360">
    <property type="term" value="P:regulation of cell shape"/>
    <property type="evidence" value="ECO:0007669"/>
    <property type="project" value="UniProtKB-UniRule"/>
</dbReference>
<keyword evidence="10" id="KW-1185">Reference proteome</keyword>
<dbReference type="PANTHER" id="PTHR30582">
    <property type="entry name" value="L,D-TRANSPEPTIDASE"/>
    <property type="match status" value="1"/>
</dbReference>
<dbReference type="CDD" id="cd16913">
    <property type="entry name" value="YkuD_like"/>
    <property type="match status" value="1"/>
</dbReference>
<dbReference type="SUPFAM" id="SSF141523">
    <property type="entry name" value="L,D-transpeptidase catalytic domain-like"/>
    <property type="match status" value="1"/>
</dbReference>
<evidence type="ECO:0000256" key="4">
    <source>
        <dbReference type="ARBA" id="ARBA00022960"/>
    </source>
</evidence>
<organism evidence="9 10">
    <name type="scientific">Novosphingobium flavum</name>
    <dbReference type="NCBI Taxonomy" id="1778672"/>
    <lineage>
        <taxon>Bacteria</taxon>
        <taxon>Pseudomonadati</taxon>
        <taxon>Pseudomonadota</taxon>
        <taxon>Alphaproteobacteria</taxon>
        <taxon>Sphingomonadales</taxon>
        <taxon>Sphingomonadaceae</taxon>
        <taxon>Novosphingobium</taxon>
    </lineage>
</organism>
<dbReference type="InterPro" id="IPR050979">
    <property type="entry name" value="LD-transpeptidase"/>
</dbReference>
<dbReference type="PROSITE" id="PS52029">
    <property type="entry name" value="LD_TPASE"/>
    <property type="match status" value="1"/>
</dbReference>
<proteinExistence type="inferred from homology"/>
<dbReference type="AlphaFoldDB" id="A0A7X1FV25"/>
<evidence type="ECO:0000256" key="6">
    <source>
        <dbReference type="ARBA" id="ARBA00023316"/>
    </source>
</evidence>
<evidence type="ECO:0000256" key="2">
    <source>
        <dbReference type="ARBA" id="ARBA00005992"/>
    </source>
</evidence>
<dbReference type="GO" id="GO:0018104">
    <property type="term" value="P:peptidoglycan-protein cross-linking"/>
    <property type="evidence" value="ECO:0007669"/>
    <property type="project" value="TreeGrafter"/>
</dbReference>
<dbReference type="Proteomes" id="UP000566813">
    <property type="component" value="Unassembled WGS sequence"/>
</dbReference>
<dbReference type="GO" id="GO:0071555">
    <property type="term" value="P:cell wall organization"/>
    <property type="evidence" value="ECO:0007669"/>
    <property type="project" value="UniProtKB-UniRule"/>
</dbReference>
<sequence>MELRKRGWIGLVVAAIGLALVAMSLLSVGNPAPRKPAATAMQPIELATAPGSAAGAVEPALVAGAKPADPAFTIKRILPIDGPIRYGDWHWDEAGVPAGPLVITVDLDARVLSVFRGGYEIAATAVLLGTQDTPTPTGIFPITQKDAHHVSNIYEGAPMPFMMRLTNDGISIHGTTVENGYASHGCVGVPTPFARKLFGIAALGTPVYITRGKMAKLGDQLT</sequence>
<keyword evidence="5 7" id="KW-0573">Peptidoglycan synthesis</keyword>
<dbReference type="Gene3D" id="2.40.440.10">
    <property type="entry name" value="L,D-transpeptidase catalytic domain-like"/>
    <property type="match status" value="1"/>
</dbReference>
<evidence type="ECO:0000256" key="3">
    <source>
        <dbReference type="ARBA" id="ARBA00022679"/>
    </source>
</evidence>